<dbReference type="SUPFAM" id="SSF53756">
    <property type="entry name" value="UDP-Glycosyltransferase/glycogen phosphorylase"/>
    <property type="match status" value="1"/>
</dbReference>
<evidence type="ECO:0008006" key="4">
    <source>
        <dbReference type="Google" id="ProtNLM"/>
    </source>
</evidence>
<protein>
    <recommendedName>
        <fullName evidence="4">Receptor ligand binding region domain-containing protein</fullName>
    </recommendedName>
</protein>
<dbReference type="EMBL" id="JBAMZN010000036">
    <property type="protein sequence ID" value="KAL0517766.1"/>
    <property type="molecule type" value="Genomic_DNA"/>
</dbReference>
<comment type="caution">
    <text evidence="2">The sequence shown here is derived from an EMBL/GenBank/DDBJ whole genome shotgun (WGS) entry which is preliminary data.</text>
</comment>
<gene>
    <name evidence="2" type="ORF">Q4I28_007406</name>
</gene>
<evidence type="ECO:0000256" key="1">
    <source>
        <dbReference type="SAM" id="Phobius"/>
    </source>
</evidence>
<keyword evidence="1" id="KW-0812">Transmembrane</keyword>
<organism evidence="2 3">
    <name type="scientific">Leishmania naiffi</name>
    <dbReference type="NCBI Taxonomy" id="5678"/>
    <lineage>
        <taxon>Eukaryota</taxon>
        <taxon>Discoba</taxon>
        <taxon>Euglenozoa</taxon>
        <taxon>Kinetoplastea</taxon>
        <taxon>Metakinetoplastina</taxon>
        <taxon>Trypanosomatida</taxon>
        <taxon>Trypanosomatidae</taxon>
        <taxon>Leishmaniinae</taxon>
        <taxon>Leishmania</taxon>
        <taxon>Leishmania naiffi species complex</taxon>
    </lineage>
</organism>
<sequence>MSSQTSRFVVLAIGVLLFMALDVKGLKLAFISSGAQSDLLQIASIVRAAYQRNHSATVLVDARELGGCKDVFGNAVCTPVICSQEGCQYKSADPSRALLAALRKRNFPPDVIVAAVFLYEADRISEHLGVPLVIVSSSSSNVPSIRSTSFHPLPFDIWGKFPLLNTVISAIRGFSASVWDLMSSGAPQDAQMARHIITQGIPGIDIVDPICPNVHPIGFFRGDNEVLAKSSFAGVDAYIEGCRGRFIYASFLVESSVHGQQVYSALQAVANETNSCILWYMSSGELSSLRFRRSSEGQRVKVTDDTFAAPFYVLHRHNPIVVLSNNVKEIMYDAILAESPIVYVGSNRLSCFQLWNAGIAACASTPRTADVVSAILSVYNKSSVRERVRAARRMGFLMGGAQKAVEVTELAAAMGTGNMDFVCGQNVLLSPYGYDSAIALSISFVLGVLFFFTLCCCKFPVMWYTMRHKT</sequence>
<keyword evidence="1" id="KW-1133">Transmembrane helix</keyword>
<dbReference type="AlphaFoldDB" id="A0AAW3B832"/>
<proteinExistence type="predicted"/>
<keyword evidence="3" id="KW-1185">Reference proteome</keyword>
<reference evidence="2 3" key="1">
    <citation type="submission" date="2024-02" db="EMBL/GenBank/DDBJ databases">
        <title>FIRST GENOME SEQUENCES OF Leishmania (Viannia) shawi, Leishmania (Viannia) lindenbergi AND Leishmania (Viannia) utingensis.</title>
        <authorList>
            <person name="Resadore F."/>
            <person name="Custodio M.G.F."/>
            <person name="Boite M.C."/>
            <person name="Cupolillo E."/>
            <person name="Ferreira G.E.M."/>
        </authorList>
    </citation>
    <scope>NUCLEOTIDE SEQUENCE [LARGE SCALE GENOMIC DNA]</scope>
    <source>
        <strain evidence="2 3">MDAS/BR/1979/M5533</strain>
    </source>
</reference>
<keyword evidence="1" id="KW-0472">Membrane</keyword>
<evidence type="ECO:0000313" key="3">
    <source>
        <dbReference type="Proteomes" id="UP001501274"/>
    </source>
</evidence>
<feature type="transmembrane region" description="Helical" evidence="1">
    <location>
        <begin position="438"/>
        <end position="461"/>
    </location>
</feature>
<accession>A0AAW3B832</accession>
<dbReference type="Proteomes" id="UP001501274">
    <property type="component" value="Unassembled WGS sequence"/>
</dbReference>
<name>A0AAW3B832_9TRYP</name>
<evidence type="ECO:0000313" key="2">
    <source>
        <dbReference type="EMBL" id="KAL0517766.1"/>
    </source>
</evidence>